<organism evidence="1 2">
    <name type="scientific">Bradyrhizobium yuanmingense</name>
    <dbReference type="NCBI Taxonomy" id="108015"/>
    <lineage>
        <taxon>Bacteria</taxon>
        <taxon>Pseudomonadati</taxon>
        <taxon>Pseudomonadota</taxon>
        <taxon>Alphaproteobacteria</taxon>
        <taxon>Hyphomicrobiales</taxon>
        <taxon>Nitrobacteraceae</taxon>
        <taxon>Bradyrhizobium</taxon>
    </lineage>
</organism>
<accession>A0ABV4GIX4</accession>
<sequence>MSTAGRSSVVAGDVPRVIHPDATIEITFLSDIEQGILPSFHVDRSNHAGL</sequence>
<reference evidence="1 2" key="1">
    <citation type="submission" date="2024-07" db="EMBL/GenBank/DDBJ databases">
        <title>Genomic Encyclopedia of Type Strains, Phase V (KMG-V): Genome sequencing to study the core and pangenomes of soil and plant-associated prokaryotes.</title>
        <authorList>
            <person name="Whitman W."/>
        </authorList>
    </citation>
    <scope>NUCLEOTIDE SEQUENCE [LARGE SCALE GENOMIC DNA]</scope>
    <source>
        <strain evidence="1 2">USDA 222</strain>
    </source>
</reference>
<dbReference type="EMBL" id="JBGBZN010000002">
    <property type="protein sequence ID" value="MEY9470873.1"/>
    <property type="molecule type" value="Genomic_DNA"/>
</dbReference>
<dbReference type="Proteomes" id="UP001565474">
    <property type="component" value="Unassembled WGS sequence"/>
</dbReference>
<evidence type="ECO:0000313" key="1">
    <source>
        <dbReference type="EMBL" id="MEY9470873.1"/>
    </source>
</evidence>
<proteinExistence type="predicted"/>
<keyword evidence="2" id="KW-1185">Reference proteome</keyword>
<dbReference type="RefSeq" id="WP_157783779.1">
    <property type="nucleotide sequence ID" value="NZ_JBGBZN010000002.1"/>
</dbReference>
<protein>
    <submittedName>
        <fullName evidence="1">Uncharacterized protein</fullName>
    </submittedName>
</protein>
<gene>
    <name evidence="1" type="ORF">ABH992_003272</name>
</gene>
<evidence type="ECO:0000313" key="2">
    <source>
        <dbReference type="Proteomes" id="UP001565474"/>
    </source>
</evidence>
<name>A0ABV4GIX4_9BRAD</name>
<comment type="caution">
    <text evidence="1">The sequence shown here is derived from an EMBL/GenBank/DDBJ whole genome shotgun (WGS) entry which is preliminary data.</text>
</comment>